<dbReference type="RefSeq" id="WP_377833589.1">
    <property type="nucleotide sequence ID" value="NZ_JBHRSK010000008.1"/>
</dbReference>
<gene>
    <name evidence="1" type="ORF">ACFOES_12325</name>
</gene>
<evidence type="ECO:0000313" key="2">
    <source>
        <dbReference type="Proteomes" id="UP001595443"/>
    </source>
</evidence>
<dbReference type="Proteomes" id="UP001595443">
    <property type="component" value="Unassembled WGS sequence"/>
</dbReference>
<keyword evidence="2" id="KW-1185">Reference proteome</keyword>
<name>A0ABV7AIU7_9RHOB</name>
<reference evidence="2" key="1">
    <citation type="journal article" date="2019" name="Int. J. Syst. Evol. Microbiol.">
        <title>The Global Catalogue of Microorganisms (GCM) 10K type strain sequencing project: providing services to taxonomists for standard genome sequencing and annotation.</title>
        <authorList>
            <consortium name="The Broad Institute Genomics Platform"/>
            <consortium name="The Broad Institute Genome Sequencing Center for Infectious Disease"/>
            <person name="Wu L."/>
            <person name="Ma J."/>
        </authorList>
    </citation>
    <scope>NUCLEOTIDE SEQUENCE [LARGE SCALE GENOMIC DNA]</scope>
    <source>
        <strain evidence="2">KCTC 62192</strain>
    </source>
</reference>
<proteinExistence type="predicted"/>
<sequence>MNYLFPNTNLEKSKFHQNGCSEQVWKHFLNFVAFCHDAATYREGILEARKCARGQKGKILRDWQQEEAKLESREGRARFRAAECVWDIEEALVTDSDRLLLQRILEQTGLDKSLRSHEAANFWFFAVSEFSAP</sequence>
<accession>A0ABV7AIU7</accession>
<comment type="caution">
    <text evidence="1">The sequence shown here is derived from an EMBL/GenBank/DDBJ whole genome shotgun (WGS) entry which is preliminary data.</text>
</comment>
<organism evidence="1 2">
    <name type="scientific">Acidimangrovimonas pyrenivorans</name>
    <dbReference type="NCBI Taxonomy" id="2030798"/>
    <lineage>
        <taxon>Bacteria</taxon>
        <taxon>Pseudomonadati</taxon>
        <taxon>Pseudomonadota</taxon>
        <taxon>Alphaproteobacteria</taxon>
        <taxon>Rhodobacterales</taxon>
        <taxon>Paracoccaceae</taxon>
        <taxon>Acidimangrovimonas</taxon>
    </lineage>
</organism>
<protein>
    <submittedName>
        <fullName evidence="1">Uncharacterized protein</fullName>
    </submittedName>
</protein>
<dbReference type="EMBL" id="JBHRSK010000008">
    <property type="protein sequence ID" value="MFC2968883.1"/>
    <property type="molecule type" value="Genomic_DNA"/>
</dbReference>
<evidence type="ECO:0000313" key="1">
    <source>
        <dbReference type="EMBL" id="MFC2968883.1"/>
    </source>
</evidence>